<sequence length="248" mass="27907">MKELLKPTSEGNNPLLEVKNLFAHYGIVEALKEISLKVYQGEMVALIGPNGAGKSTTLKAICGLLKPTSGQILFQGEIINGLAPYELVERGLSLVPEGRRVFTTMTVRENLEMGAFIRNEKKEIEEKINQVFSLFPILKERQKQRAGTLSSGEQQMLALGRALMLKPKLLLLDEPSLGLSPNFVEMVFEKIKETNQEGVTILLVEQNVRKALEYCHRGYVFSIGQIFLEDKAENLLKNEKIRETFLEE</sequence>
<organism evidence="7 8">
    <name type="scientific">Candidatus Shapirobacteria bacterium CG_4_8_14_3_um_filter_39_11</name>
    <dbReference type="NCBI Taxonomy" id="1974875"/>
    <lineage>
        <taxon>Bacteria</taxon>
        <taxon>Candidatus Shapironibacteriota</taxon>
    </lineage>
</organism>
<dbReference type="InterPro" id="IPR003593">
    <property type="entry name" value="AAA+_ATPase"/>
</dbReference>
<dbReference type="InterPro" id="IPR003439">
    <property type="entry name" value="ABC_transporter-like_ATP-bd"/>
</dbReference>
<dbReference type="PANTHER" id="PTHR43820">
    <property type="entry name" value="HIGH-AFFINITY BRANCHED-CHAIN AMINO ACID TRANSPORT ATP-BINDING PROTEIN LIVF"/>
    <property type="match status" value="1"/>
</dbReference>
<evidence type="ECO:0000256" key="4">
    <source>
        <dbReference type="ARBA" id="ARBA00022840"/>
    </source>
</evidence>
<comment type="caution">
    <text evidence="7">The sequence shown here is derived from an EMBL/GenBank/DDBJ whole genome shotgun (WGS) entry which is preliminary data.</text>
</comment>
<keyword evidence="2" id="KW-0813">Transport</keyword>
<dbReference type="InterPro" id="IPR017871">
    <property type="entry name" value="ABC_transporter-like_CS"/>
</dbReference>
<dbReference type="PIRSF" id="PIRSF039137">
    <property type="entry name" value="ABC_branched_ATPase"/>
    <property type="match status" value="1"/>
</dbReference>
<protein>
    <submittedName>
        <fullName evidence="7">ABC transporter ATP-binding protein</fullName>
    </submittedName>
</protein>
<dbReference type="PROSITE" id="PS00211">
    <property type="entry name" value="ABC_TRANSPORTER_1"/>
    <property type="match status" value="1"/>
</dbReference>
<dbReference type="Pfam" id="PF00005">
    <property type="entry name" value="ABC_tran"/>
    <property type="match status" value="1"/>
</dbReference>
<dbReference type="GO" id="GO:0015658">
    <property type="term" value="F:branched-chain amino acid transmembrane transporter activity"/>
    <property type="evidence" value="ECO:0007669"/>
    <property type="project" value="InterPro"/>
</dbReference>
<accession>A0A2M8GGQ7</accession>
<gene>
    <name evidence="7" type="ORF">CO010_02420</name>
</gene>
<dbReference type="AlphaFoldDB" id="A0A2M8GGQ7"/>
<dbReference type="InterPro" id="IPR027417">
    <property type="entry name" value="P-loop_NTPase"/>
</dbReference>
<dbReference type="GO" id="GO:0015807">
    <property type="term" value="P:L-amino acid transport"/>
    <property type="evidence" value="ECO:0007669"/>
    <property type="project" value="TreeGrafter"/>
</dbReference>
<evidence type="ECO:0000256" key="3">
    <source>
        <dbReference type="ARBA" id="ARBA00022741"/>
    </source>
</evidence>
<dbReference type="SUPFAM" id="SSF52540">
    <property type="entry name" value="P-loop containing nucleoside triphosphate hydrolases"/>
    <property type="match status" value="1"/>
</dbReference>
<dbReference type="GO" id="GO:0005524">
    <property type="term" value="F:ATP binding"/>
    <property type="evidence" value="ECO:0007669"/>
    <property type="project" value="UniProtKB-KW"/>
</dbReference>
<dbReference type="InterPro" id="IPR030660">
    <property type="entry name" value="ABC_branched_ATPase_LivF/BraG"/>
</dbReference>
<dbReference type="SMART" id="SM00382">
    <property type="entry name" value="AAA"/>
    <property type="match status" value="1"/>
</dbReference>
<dbReference type="EMBL" id="PFQN01000036">
    <property type="protein sequence ID" value="PJC76591.1"/>
    <property type="molecule type" value="Genomic_DNA"/>
</dbReference>
<name>A0A2M8GGQ7_9BACT</name>
<dbReference type="Gene3D" id="3.40.50.300">
    <property type="entry name" value="P-loop containing nucleotide triphosphate hydrolases"/>
    <property type="match status" value="1"/>
</dbReference>
<dbReference type="CDD" id="cd03224">
    <property type="entry name" value="ABC_TM1139_LivF_branched"/>
    <property type="match status" value="1"/>
</dbReference>
<keyword evidence="4 7" id="KW-0067">ATP-binding</keyword>
<keyword evidence="3" id="KW-0547">Nucleotide-binding</keyword>
<comment type="similarity">
    <text evidence="1">Belongs to the ABC transporter superfamily.</text>
</comment>
<feature type="domain" description="ABC transporter" evidence="6">
    <location>
        <begin position="16"/>
        <end position="248"/>
    </location>
</feature>
<dbReference type="GO" id="GO:0016887">
    <property type="term" value="F:ATP hydrolysis activity"/>
    <property type="evidence" value="ECO:0007669"/>
    <property type="project" value="InterPro"/>
</dbReference>
<dbReference type="InterPro" id="IPR052156">
    <property type="entry name" value="BCAA_Transport_ATP-bd_LivF"/>
</dbReference>
<proteinExistence type="inferred from homology"/>
<evidence type="ECO:0000256" key="5">
    <source>
        <dbReference type="ARBA" id="ARBA00022970"/>
    </source>
</evidence>
<evidence type="ECO:0000313" key="7">
    <source>
        <dbReference type="EMBL" id="PJC76591.1"/>
    </source>
</evidence>
<reference evidence="8" key="1">
    <citation type="submission" date="2017-09" db="EMBL/GenBank/DDBJ databases">
        <title>Depth-based differentiation of microbial function through sediment-hosted aquifers and enrichment of novel symbionts in the deep terrestrial subsurface.</title>
        <authorList>
            <person name="Probst A.J."/>
            <person name="Ladd B."/>
            <person name="Jarett J.K."/>
            <person name="Geller-Mcgrath D.E."/>
            <person name="Sieber C.M.K."/>
            <person name="Emerson J.B."/>
            <person name="Anantharaman K."/>
            <person name="Thomas B.C."/>
            <person name="Malmstrom R."/>
            <person name="Stieglmeier M."/>
            <person name="Klingl A."/>
            <person name="Woyke T."/>
            <person name="Ryan C.M."/>
            <person name="Banfield J.F."/>
        </authorList>
    </citation>
    <scope>NUCLEOTIDE SEQUENCE [LARGE SCALE GENOMIC DNA]</scope>
</reference>
<dbReference type="Proteomes" id="UP000230384">
    <property type="component" value="Unassembled WGS sequence"/>
</dbReference>
<evidence type="ECO:0000256" key="1">
    <source>
        <dbReference type="ARBA" id="ARBA00005417"/>
    </source>
</evidence>
<dbReference type="PANTHER" id="PTHR43820:SF4">
    <property type="entry name" value="HIGH-AFFINITY BRANCHED-CHAIN AMINO ACID TRANSPORT ATP-BINDING PROTEIN LIVF"/>
    <property type="match status" value="1"/>
</dbReference>
<evidence type="ECO:0000256" key="2">
    <source>
        <dbReference type="ARBA" id="ARBA00022448"/>
    </source>
</evidence>
<evidence type="ECO:0000259" key="6">
    <source>
        <dbReference type="PROSITE" id="PS50893"/>
    </source>
</evidence>
<evidence type="ECO:0000313" key="8">
    <source>
        <dbReference type="Proteomes" id="UP000230384"/>
    </source>
</evidence>
<dbReference type="PROSITE" id="PS50893">
    <property type="entry name" value="ABC_TRANSPORTER_2"/>
    <property type="match status" value="1"/>
</dbReference>
<keyword evidence="5" id="KW-0029">Amino-acid transport</keyword>